<feature type="transmembrane region" description="Helical" evidence="5">
    <location>
        <begin position="96"/>
        <end position="119"/>
    </location>
</feature>
<keyword evidence="1" id="KW-0479">Metal-binding</keyword>
<keyword evidence="2 4" id="KW-0863">Zinc-finger</keyword>
<dbReference type="PROSITE" id="PS51999">
    <property type="entry name" value="ZF_GRF"/>
    <property type="match status" value="1"/>
</dbReference>
<organism evidence="7 8">
    <name type="scientific">Carpinus fangiana</name>
    <dbReference type="NCBI Taxonomy" id="176857"/>
    <lineage>
        <taxon>Eukaryota</taxon>
        <taxon>Viridiplantae</taxon>
        <taxon>Streptophyta</taxon>
        <taxon>Embryophyta</taxon>
        <taxon>Tracheophyta</taxon>
        <taxon>Spermatophyta</taxon>
        <taxon>Magnoliopsida</taxon>
        <taxon>eudicotyledons</taxon>
        <taxon>Gunneridae</taxon>
        <taxon>Pentapetalae</taxon>
        <taxon>rosids</taxon>
        <taxon>fabids</taxon>
        <taxon>Fagales</taxon>
        <taxon>Betulaceae</taxon>
        <taxon>Carpinus</taxon>
    </lineage>
</organism>
<evidence type="ECO:0000313" key="7">
    <source>
        <dbReference type="EMBL" id="KAE0784176.1"/>
    </source>
</evidence>
<sequence>MSDHSSIASGHGHQESRVCFCGLPCPLRTSSSKDNPGQRYVGCPKFKDGTGTHCKFFDWIDDPVNDRTRAMLSELKIKNKLLEDQLRHKEVGESRLYFLLFALCGLCLALSSMLMYVIFGVPQGIDRRKLPY</sequence>
<evidence type="ECO:0000256" key="4">
    <source>
        <dbReference type="PROSITE-ProRule" id="PRU01343"/>
    </source>
</evidence>
<dbReference type="Pfam" id="PF06839">
    <property type="entry name" value="Zn_ribbon_GRF"/>
    <property type="match status" value="1"/>
</dbReference>
<keyword evidence="5" id="KW-1133">Transmembrane helix</keyword>
<comment type="caution">
    <text evidence="7">The sequence shown here is derived from an EMBL/GenBank/DDBJ whole genome shotgun (WGS) entry which is preliminary data.</text>
</comment>
<keyword evidence="5" id="KW-0472">Membrane</keyword>
<name>A0A5N6Q9P0_9ROSI</name>
<dbReference type="InterPro" id="IPR010666">
    <property type="entry name" value="Znf_GRF"/>
</dbReference>
<dbReference type="GO" id="GO:0008270">
    <property type="term" value="F:zinc ion binding"/>
    <property type="evidence" value="ECO:0007669"/>
    <property type="project" value="UniProtKB-KW"/>
</dbReference>
<dbReference type="OrthoDB" id="2822301at2759"/>
<evidence type="ECO:0000256" key="3">
    <source>
        <dbReference type="ARBA" id="ARBA00022833"/>
    </source>
</evidence>
<dbReference type="Proteomes" id="UP000327013">
    <property type="component" value="Unassembled WGS sequence"/>
</dbReference>
<feature type="domain" description="GRF-type" evidence="6">
    <location>
        <begin position="19"/>
        <end position="63"/>
    </location>
</feature>
<evidence type="ECO:0000256" key="1">
    <source>
        <dbReference type="ARBA" id="ARBA00022723"/>
    </source>
</evidence>
<dbReference type="PANTHER" id="PTHR33248">
    <property type="entry name" value="ZINC ION-BINDING PROTEIN"/>
    <property type="match status" value="1"/>
</dbReference>
<proteinExistence type="predicted"/>
<dbReference type="EMBL" id="VIBQ01003505">
    <property type="protein sequence ID" value="KAE0784176.1"/>
    <property type="molecule type" value="Genomic_DNA"/>
</dbReference>
<reference evidence="7 8" key="1">
    <citation type="submission" date="2019-06" db="EMBL/GenBank/DDBJ databases">
        <title>A chromosomal-level reference genome of Carpinus fangiana (Coryloideae, Betulaceae).</title>
        <authorList>
            <person name="Yang X."/>
            <person name="Wang Z."/>
            <person name="Zhang L."/>
            <person name="Hao G."/>
            <person name="Liu J."/>
            <person name="Yang Y."/>
        </authorList>
    </citation>
    <scope>NUCLEOTIDE SEQUENCE [LARGE SCALE GENOMIC DNA]</scope>
    <source>
        <strain evidence="7">Cfa_2016G</strain>
        <tissue evidence="7">Leaf</tissue>
    </source>
</reference>
<keyword evidence="8" id="KW-1185">Reference proteome</keyword>
<protein>
    <recommendedName>
        <fullName evidence="6">GRF-type domain-containing protein</fullName>
    </recommendedName>
</protein>
<dbReference type="AlphaFoldDB" id="A0A5N6Q9P0"/>
<keyword evidence="3" id="KW-0862">Zinc</keyword>
<evidence type="ECO:0000256" key="5">
    <source>
        <dbReference type="SAM" id="Phobius"/>
    </source>
</evidence>
<evidence type="ECO:0000259" key="6">
    <source>
        <dbReference type="PROSITE" id="PS51999"/>
    </source>
</evidence>
<accession>A0A5N6Q9P0</accession>
<evidence type="ECO:0000313" key="8">
    <source>
        <dbReference type="Proteomes" id="UP000327013"/>
    </source>
</evidence>
<keyword evidence="5" id="KW-0812">Transmembrane</keyword>
<gene>
    <name evidence="7" type="ORF">FH972_027352</name>
</gene>
<evidence type="ECO:0000256" key="2">
    <source>
        <dbReference type="ARBA" id="ARBA00022771"/>
    </source>
</evidence>